<dbReference type="RefSeq" id="WP_131483983.1">
    <property type="nucleotide sequence ID" value="NZ_SJDL01000053.1"/>
</dbReference>
<keyword evidence="7" id="KW-1185">Reference proteome</keyword>
<dbReference type="InterPro" id="IPR018060">
    <property type="entry name" value="HTH_AraC"/>
</dbReference>
<organism evidence="6 7">
    <name type="scientific">Marinobacter halodurans</name>
    <dbReference type="NCBI Taxonomy" id="2528979"/>
    <lineage>
        <taxon>Bacteria</taxon>
        <taxon>Pseudomonadati</taxon>
        <taxon>Pseudomonadota</taxon>
        <taxon>Gammaproteobacteria</taxon>
        <taxon>Pseudomonadales</taxon>
        <taxon>Marinobacteraceae</taxon>
        <taxon>Marinobacter</taxon>
    </lineage>
</organism>
<name>A0ABY1ZE59_9GAMM</name>
<dbReference type="EMBL" id="SJDL01000053">
    <property type="protein sequence ID" value="TBW48040.1"/>
    <property type="molecule type" value="Genomic_DNA"/>
</dbReference>
<evidence type="ECO:0000256" key="3">
    <source>
        <dbReference type="ARBA" id="ARBA00023163"/>
    </source>
</evidence>
<dbReference type="PANTHER" id="PTHR46796">
    <property type="entry name" value="HTH-TYPE TRANSCRIPTIONAL ACTIVATOR RHAS-RELATED"/>
    <property type="match status" value="1"/>
</dbReference>
<proteinExistence type="predicted"/>
<evidence type="ECO:0000256" key="2">
    <source>
        <dbReference type="ARBA" id="ARBA00023125"/>
    </source>
</evidence>
<dbReference type="PROSITE" id="PS01124">
    <property type="entry name" value="HTH_ARAC_FAMILY_2"/>
    <property type="match status" value="1"/>
</dbReference>
<keyword evidence="3" id="KW-0804">Transcription</keyword>
<evidence type="ECO:0000256" key="1">
    <source>
        <dbReference type="ARBA" id="ARBA00023015"/>
    </source>
</evidence>
<sequence>MLNARVLKLPENAAQHEHIHHQVVIGLQGSSGLAGQGWGVDLDSRRACLLPTETRHDYFGNDVNHVLVIDLDTTAPALSNPKHGDYDRLAPLFERPSHLDMDNRLQSLIQLCASELNQSPDNRSLHEHFATGIIHCLSQRLSNGNAPRRKRQTFNAEAIRHYVRNHLHQKITVKDLASEACLSVSRFHETFREMTGMSPHQYLIHARLEKAIELLQQPRLSLAEISLLTGFSSQGALTHAMKKYRGVTPSVLR</sequence>
<dbReference type="Proteomes" id="UP000313645">
    <property type="component" value="Unassembled WGS sequence"/>
</dbReference>
<evidence type="ECO:0000256" key="4">
    <source>
        <dbReference type="ARBA" id="ARBA00037345"/>
    </source>
</evidence>
<gene>
    <name evidence="6" type="ORF">EZI54_21730</name>
</gene>
<comment type="function">
    <text evidence="4">Regulatory protein of the TOL plasmid xyl operons. XylS activates the xylXYZLTEGFJQKIH operon required for the degradation of toluene, m-xylene and p-xylene.</text>
</comment>
<dbReference type="SUPFAM" id="SSF46689">
    <property type="entry name" value="Homeodomain-like"/>
    <property type="match status" value="2"/>
</dbReference>
<evidence type="ECO:0000313" key="7">
    <source>
        <dbReference type="Proteomes" id="UP000313645"/>
    </source>
</evidence>
<comment type="caution">
    <text evidence="6">The sequence shown here is derived from an EMBL/GenBank/DDBJ whole genome shotgun (WGS) entry which is preliminary data.</text>
</comment>
<reference evidence="6 7" key="1">
    <citation type="submission" date="2019-02" db="EMBL/GenBank/DDBJ databases">
        <title>Marinobacter halodurans sp. nov., a marine bacterium isolated from sea tidal flat.</title>
        <authorList>
            <person name="Yoo Y."/>
            <person name="Lee D.W."/>
            <person name="Kim B.S."/>
            <person name="Kim J.-J."/>
        </authorList>
    </citation>
    <scope>NUCLEOTIDE SEQUENCE [LARGE SCALE GENOMIC DNA]</scope>
    <source>
        <strain evidence="6 7">YJ-S3-2</strain>
    </source>
</reference>
<evidence type="ECO:0000313" key="6">
    <source>
        <dbReference type="EMBL" id="TBW48040.1"/>
    </source>
</evidence>
<feature type="domain" description="HTH araC/xylS-type" evidence="5">
    <location>
        <begin position="157"/>
        <end position="253"/>
    </location>
</feature>
<accession>A0ABY1ZE59</accession>
<protein>
    <submittedName>
        <fullName evidence="6">AraC family transcriptional regulator</fullName>
    </submittedName>
</protein>
<dbReference type="InterPro" id="IPR050204">
    <property type="entry name" value="AraC_XylS_family_regulators"/>
</dbReference>
<keyword evidence="1" id="KW-0805">Transcription regulation</keyword>
<dbReference type="Gene3D" id="1.10.10.60">
    <property type="entry name" value="Homeodomain-like"/>
    <property type="match status" value="2"/>
</dbReference>
<evidence type="ECO:0000259" key="5">
    <source>
        <dbReference type="PROSITE" id="PS01124"/>
    </source>
</evidence>
<dbReference type="PANTHER" id="PTHR46796:SF10">
    <property type="entry name" value="TRANSCRIPTIONAL ACTIVATOR FEAR"/>
    <property type="match status" value="1"/>
</dbReference>
<dbReference type="SMART" id="SM00342">
    <property type="entry name" value="HTH_ARAC"/>
    <property type="match status" value="1"/>
</dbReference>
<keyword evidence="2" id="KW-0238">DNA-binding</keyword>
<dbReference type="InterPro" id="IPR009057">
    <property type="entry name" value="Homeodomain-like_sf"/>
</dbReference>
<dbReference type="Pfam" id="PF12833">
    <property type="entry name" value="HTH_18"/>
    <property type="match status" value="1"/>
</dbReference>